<dbReference type="Proteomes" id="UP001548590">
    <property type="component" value="Unassembled WGS sequence"/>
</dbReference>
<evidence type="ECO:0000256" key="5">
    <source>
        <dbReference type="ARBA" id="ARBA00023159"/>
    </source>
</evidence>
<reference evidence="9 10" key="1">
    <citation type="submission" date="2024-07" db="EMBL/GenBank/DDBJ databases">
        <title>Uliginosibacterium paludis KCTC:42655.</title>
        <authorList>
            <person name="Kim M.K."/>
        </authorList>
    </citation>
    <scope>NUCLEOTIDE SEQUENCE [LARGE SCALE GENOMIC DNA]</scope>
    <source>
        <strain evidence="9 10">KCTC 42655</strain>
    </source>
</reference>
<keyword evidence="6" id="KW-0804">Transcription</keyword>
<feature type="domain" description="HTH araC/xylS-type" evidence="8">
    <location>
        <begin position="171"/>
        <end position="269"/>
    </location>
</feature>
<dbReference type="CDD" id="cd06977">
    <property type="entry name" value="cupin_RhaR_RhaS-like_N"/>
    <property type="match status" value="1"/>
</dbReference>
<dbReference type="Pfam" id="PF12833">
    <property type="entry name" value="HTH_18"/>
    <property type="match status" value="1"/>
</dbReference>
<dbReference type="PANTHER" id="PTHR46796">
    <property type="entry name" value="HTH-TYPE TRANSCRIPTIONAL ACTIVATOR RHAS-RELATED"/>
    <property type="match status" value="1"/>
</dbReference>
<keyword evidence="1" id="KW-0963">Cytoplasm</keyword>
<evidence type="ECO:0000256" key="7">
    <source>
        <dbReference type="ARBA" id="ARBA00023308"/>
    </source>
</evidence>
<organism evidence="9 10">
    <name type="scientific">Uliginosibacterium paludis</name>
    <dbReference type="NCBI Taxonomy" id="1615952"/>
    <lineage>
        <taxon>Bacteria</taxon>
        <taxon>Pseudomonadati</taxon>
        <taxon>Pseudomonadota</taxon>
        <taxon>Betaproteobacteria</taxon>
        <taxon>Rhodocyclales</taxon>
        <taxon>Zoogloeaceae</taxon>
        <taxon>Uliginosibacterium</taxon>
    </lineage>
</organism>
<keyword evidence="10" id="KW-1185">Reference proteome</keyword>
<dbReference type="SUPFAM" id="SSF46689">
    <property type="entry name" value="Homeodomain-like"/>
    <property type="match status" value="2"/>
</dbReference>
<keyword evidence="3" id="KW-0805">Transcription regulation</keyword>
<dbReference type="Gene3D" id="1.10.10.60">
    <property type="entry name" value="Homeodomain-like"/>
    <property type="match status" value="1"/>
</dbReference>
<dbReference type="PRINTS" id="PR00032">
    <property type="entry name" value="HTHARAC"/>
</dbReference>
<gene>
    <name evidence="9" type="ORF">ABVT11_15640</name>
</gene>
<evidence type="ECO:0000256" key="3">
    <source>
        <dbReference type="ARBA" id="ARBA00023015"/>
    </source>
</evidence>
<dbReference type="Pfam" id="PF02311">
    <property type="entry name" value="AraC_binding"/>
    <property type="match status" value="1"/>
</dbReference>
<evidence type="ECO:0000256" key="2">
    <source>
        <dbReference type="ARBA" id="ARBA00022737"/>
    </source>
</evidence>
<name>A0ABV2CTM0_9RHOO</name>
<comment type="caution">
    <text evidence="9">The sequence shown here is derived from an EMBL/GenBank/DDBJ whole genome shotgun (WGS) entry which is preliminary data.</text>
</comment>
<evidence type="ECO:0000313" key="9">
    <source>
        <dbReference type="EMBL" id="MET1491272.1"/>
    </source>
</evidence>
<dbReference type="EMBL" id="JBEWLZ010000010">
    <property type="protein sequence ID" value="MET1491272.1"/>
    <property type="molecule type" value="Genomic_DNA"/>
</dbReference>
<evidence type="ECO:0000256" key="4">
    <source>
        <dbReference type="ARBA" id="ARBA00023125"/>
    </source>
</evidence>
<dbReference type="RefSeq" id="WP_345930297.1">
    <property type="nucleotide sequence ID" value="NZ_JBDIVF010000016.1"/>
</dbReference>
<evidence type="ECO:0000259" key="8">
    <source>
        <dbReference type="PROSITE" id="PS01124"/>
    </source>
</evidence>
<dbReference type="InterPro" id="IPR018060">
    <property type="entry name" value="HTH_AraC"/>
</dbReference>
<dbReference type="PROSITE" id="PS01124">
    <property type="entry name" value="HTH_ARAC_FAMILY_2"/>
    <property type="match status" value="1"/>
</dbReference>
<evidence type="ECO:0000256" key="1">
    <source>
        <dbReference type="ARBA" id="ARBA00022490"/>
    </source>
</evidence>
<dbReference type="InterPro" id="IPR003313">
    <property type="entry name" value="AraC-bd"/>
</dbReference>
<dbReference type="InterPro" id="IPR037923">
    <property type="entry name" value="HTH-like"/>
</dbReference>
<protein>
    <submittedName>
        <fullName evidence="9">Helix-turn-helix domain-containing protein</fullName>
    </submittedName>
</protein>
<dbReference type="Gene3D" id="2.60.120.10">
    <property type="entry name" value="Jelly Rolls"/>
    <property type="match status" value="1"/>
</dbReference>
<evidence type="ECO:0000256" key="6">
    <source>
        <dbReference type="ARBA" id="ARBA00023163"/>
    </source>
</evidence>
<keyword evidence="7" id="KW-0684">Rhamnose metabolism</keyword>
<keyword evidence="5" id="KW-0010">Activator</keyword>
<dbReference type="InterPro" id="IPR047220">
    <property type="entry name" value="RhaR_RhaS-like_N"/>
</dbReference>
<evidence type="ECO:0000313" key="10">
    <source>
        <dbReference type="Proteomes" id="UP001548590"/>
    </source>
</evidence>
<sequence length="275" mass="30982">MDTLKRTEYLDGGNPISVLPRTPQPDFPEHSHDFDELVMVRSGCGLHYVNGQPFHIGKGSVFYLRAGQAHAFEQSADLCLTNVVFAPEQLQTAQMLTYLPDAPELDTLPLNVSPAAIECCERLFAQISAENASRAPGADRMVEALFSQLVILLWREHRRQLDRADGDSRLAALIRHLDEHMAGDIDFEALAARFRIPLRTLQRRMQDATGLAPAAYLGRVRLCNAMRMLARSEQSVTDIAFACGFNDSNYFSSRFHREFGCSPLQYRKQMRSRHG</sequence>
<proteinExistence type="predicted"/>
<dbReference type="SUPFAM" id="SSF51215">
    <property type="entry name" value="Regulatory protein AraC"/>
    <property type="match status" value="1"/>
</dbReference>
<dbReference type="PANTHER" id="PTHR46796:SF13">
    <property type="entry name" value="HTH-TYPE TRANSCRIPTIONAL ACTIVATOR RHAS"/>
    <property type="match status" value="1"/>
</dbReference>
<dbReference type="InterPro" id="IPR050204">
    <property type="entry name" value="AraC_XylS_family_regulators"/>
</dbReference>
<dbReference type="InterPro" id="IPR020449">
    <property type="entry name" value="Tscrpt_reg_AraC-type_HTH"/>
</dbReference>
<keyword evidence="4" id="KW-0238">DNA-binding</keyword>
<accession>A0ABV2CTM0</accession>
<dbReference type="InterPro" id="IPR009057">
    <property type="entry name" value="Homeodomain-like_sf"/>
</dbReference>
<dbReference type="SMART" id="SM00342">
    <property type="entry name" value="HTH_ARAC"/>
    <property type="match status" value="1"/>
</dbReference>
<dbReference type="InterPro" id="IPR014710">
    <property type="entry name" value="RmlC-like_jellyroll"/>
</dbReference>
<keyword evidence="2" id="KW-0677">Repeat</keyword>